<keyword evidence="4" id="KW-0479">Metal-binding</keyword>
<dbReference type="PROSITE" id="PS00138">
    <property type="entry name" value="SUBTILASE_SER"/>
    <property type="match status" value="1"/>
</dbReference>
<keyword evidence="8" id="KW-0732">Signal</keyword>
<sequence length="609" mass="63945">MKKIITNPLFKKSVVATLLCGAFSVNAADNRYIIQLKSDSDGKDIPYSIMSESQRELKARTNALKIENFGGIVKRSLVRSNSVAAELSTEQLVALKRSGIAALIEEDPRRYLIEPVETNAITIYAEDIPYGINMVQALDVSDANSGNRKVCITDTGYDGNHEDLRAYTGSNINGDDNNGAGSDTGDWFEDGHGHGTHVAGTISAHGNNGVGVVGVNRSNQIGLHIVKVFNNSGRWGYGSDLIAAINQCVDAGANIISMSLGGGASSNAERNAFEDAFDAGVLSIAAAGNDGSSSGNDAFSYPASYDVVMSVAAINSSKNVASWSQKNSQVEIAAPGVAVESTLPNNAYDAWSGTSMATPHVAGVAALVWSNFTECSATEIRNAMNSTAEDLGASGRDESYGFGLIQASDMYDQLASVGCGGNIPPNSAFTESCTELSCDFDASTSNDSDGVVVSYEWDFGDGNMSSGETTSHVYGDEGSYTVTLTVTDDQGDSDSESKVVNVSLDGGGTGGSFEENGLSAWWWGWNRSTIEIPSGMSSLTISTNGGFGSADLYLRHDSAPSTSNYDCRSNNSGNSEICTISSPQPGTWHIGVKAGGFYFTGLTLTGEWN</sequence>
<dbReference type="InterPro" id="IPR022398">
    <property type="entry name" value="Peptidase_S8_His-AS"/>
</dbReference>
<dbReference type="OrthoDB" id="9790784at2"/>
<dbReference type="Pfam" id="PF04151">
    <property type="entry name" value="PPC"/>
    <property type="match status" value="1"/>
</dbReference>
<feature type="active site" description="Charge relay system" evidence="7">
    <location>
        <position position="355"/>
    </location>
</feature>
<dbReference type="GO" id="GO:0006508">
    <property type="term" value="P:proteolysis"/>
    <property type="evidence" value="ECO:0007669"/>
    <property type="project" value="UniProtKB-KW"/>
</dbReference>
<evidence type="ECO:0000256" key="5">
    <source>
        <dbReference type="ARBA" id="ARBA00022801"/>
    </source>
</evidence>
<evidence type="ECO:0000259" key="9">
    <source>
        <dbReference type="PROSITE" id="PS50093"/>
    </source>
</evidence>
<dbReference type="InterPro" id="IPR007280">
    <property type="entry name" value="Peptidase_C_arc/bac"/>
</dbReference>
<dbReference type="CDD" id="cd00146">
    <property type="entry name" value="PKD"/>
    <property type="match status" value="1"/>
</dbReference>
<evidence type="ECO:0000313" key="10">
    <source>
        <dbReference type="EMBL" id="TQV72766.1"/>
    </source>
</evidence>
<dbReference type="SUPFAM" id="SSF49299">
    <property type="entry name" value="PKD domain"/>
    <property type="match status" value="1"/>
</dbReference>
<dbReference type="InterPro" id="IPR022409">
    <property type="entry name" value="PKD/Chitinase_dom"/>
</dbReference>
<dbReference type="Pfam" id="PF18911">
    <property type="entry name" value="PKD_4"/>
    <property type="match status" value="1"/>
</dbReference>
<dbReference type="CDD" id="cd07477">
    <property type="entry name" value="Peptidases_S8_Subtilisin_subset"/>
    <property type="match status" value="1"/>
</dbReference>
<comment type="caution">
    <text evidence="10">The sequence shown here is derived from an EMBL/GenBank/DDBJ whole genome shotgun (WGS) entry which is preliminary data.</text>
</comment>
<reference evidence="10 11" key="1">
    <citation type="submission" date="2019-06" db="EMBL/GenBank/DDBJ databases">
        <title>Draft genome of Aliikangiella marina GYP-15.</title>
        <authorList>
            <person name="Wang G."/>
        </authorList>
    </citation>
    <scope>NUCLEOTIDE SEQUENCE [LARGE SCALE GENOMIC DNA]</scope>
    <source>
        <strain evidence="10 11">GYP-15</strain>
    </source>
</reference>
<feature type="signal peptide" evidence="8">
    <location>
        <begin position="1"/>
        <end position="27"/>
    </location>
</feature>
<feature type="active site" description="Charge relay system" evidence="7">
    <location>
        <position position="154"/>
    </location>
</feature>
<dbReference type="InterPro" id="IPR000601">
    <property type="entry name" value="PKD_dom"/>
</dbReference>
<dbReference type="PANTHER" id="PTHR43806">
    <property type="entry name" value="PEPTIDASE S8"/>
    <property type="match status" value="1"/>
</dbReference>
<dbReference type="PRINTS" id="PR00723">
    <property type="entry name" value="SUBTILISIN"/>
</dbReference>
<dbReference type="InterPro" id="IPR050131">
    <property type="entry name" value="Peptidase_S8_subtilisin-like"/>
</dbReference>
<organism evidence="10 11">
    <name type="scientific">Aliikangiella marina</name>
    <dbReference type="NCBI Taxonomy" id="1712262"/>
    <lineage>
        <taxon>Bacteria</taxon>
        <taxon>Pseudomonadati</taxon>
        <taxon>Pseudomonadota</taxon>
        <taxon>Gammaproteobacteria</taxon>
        <taxon>Oceanospirillales</taxon>
        <taxon>Pleioneaceae</taxon>
        <taxon>Aliikangiella</taxon>
    </lineage>
</organism>
<dbReference type="InterPro" id="IPR034202">
    <property type="entry name" value="Subtilisin_Carlsberg-like"/>
</dbReference>
<dbReference type="InterPro" id="IPR023828">
    <property type="entry name" value="Peptidase_S8_Ser-AS"/>
</dbReference>
<protein>
    <submittedName>
        <fullName evidence="10">S8 family serine peptidase</fullName>
    </submittedName>
</protein>
<dbReference type="GO" id="GO:0005615">
    <property type="term" value="C:extracellular space"/>
    <property type="evidence" value="ECO:0007669"/>
    <property type="project" value="TreeGrafter"/>
</dbReference>
<dbReference type="InterPro" id="IPR013783">
    <property type="entry name" value="Ig-like_fold"/>
</dbReference>
<keyword evidence="3 7" id="KW-0645">Protease</keyword>
<dbReference type="Pfam" id="PF00082">
    <property type="entry name" value="Peptidase_S8"/>
    <property type="match status" value="1"/>
</dbReference>
<feature type="domain" description="PKD" evidence="9">
    <location>
        <begin position="421"/>
        <end position="509"/>
    </location>
</feature>
<feature type="active site" description="Charge relay system" evidence="7">
    <location>
        <position position="194"/>
    </location>
</feature>
<dbReference type="PROSITE" id="PS51892">
    <property type="entry name" value="SUBTILASE"/>
    <property type="match status" value="1"/>
</dbReference>
<comment type="similarity">
    <text evidence="2 7">Belongs to the peptidase S8 family.</text>
</comment>
<comment type="cofactor">
    <cofactor evidence="1">
        <name>Ca(2+)</name>
        <dbReference type="ChEBI" id="CHEBI:29108"/>
    </cofactor>
</comment>
<dbReference type="EMBL" id="VIKR01000004">
    <property type="protein sequence ID" value="TQV72766.1"/>
    <property type="molecule type" value="Genomic_DNA"/>
</dbReference>
<feature type="chain" id="PRO_5022080970" evidence="8">
    <location>
        <begin position="28"/>
        <end position="609"/>
    </location>
</feature>
<dbReference type="SMART" id="SM00089">
    <property type="entry name" value="PKD"/>
    <property type="match status" value="1"/>
</dbReference>
<dbReference type="GO" id="GO:0046872">
    <property type="term" value="F:metal ion binding"/>
    <property type="evidence" value="ECO:0007669"/>
    <property type="project" value="UniProtKB-KW"/>
</dbReference>
<name>A0A545T6B2_9GAMM</name>
<evidence type="ECO:0000256" key="3">
    <source>
        <dbReference type="ARBA" id="ARBA00022670"/>
    </source>
</evidence>
<evidence type="ECO:0000256" key="8">
    <source>
        <dbReference type="SAM" id="SignalP"/>
    </source>
</evidence>
<dbReference type="Proteomes" id="UP000317839">
    <property type="component" value="Unassembled WGS sequence"/>
</dbReference>
<dbReference type="RefSeq" id="WP_142942877.1">
    <property type="nucleotide sequence ID" value="NZ_VIKR01000004.1"/>
</dbReference>
<dbReference type="Gene3D" id="3.40.50.200">
    <property type="entry name" value="Peptidase S8/S53 domain"/>
    <property type="match status" value="1"/>
</dbReference>
<dbReference type="InterPro" id="IPR035986">
    <property type="entry name" value="PKD_dom_sf"/>
</dbReference>
<dbReference type="AlphaFoldDB" id="A0A545T6B2"/>
<accession>A0A545T6B2</accession>
<evidence type="ECO:0000256" key="4">
    <source>
        <dbReference type="ARBA" id="ARBA00022723"/>
    </source>
</evidence>
<dbReference type="PANTHER" id="PTHR43806:SF11">
    <property type="entry name" value="CEREVISIN-RELATED"/>
    <property type="match status" value="1"/>
</dbReference>
<evidence type="ECO:0000256" key="1">
    <source>
        <dbReference type="ARBA" id="ARBA00001913"/>
    </source>
</evidence>
<keyword evidence="6 7" id="KW-0720">Serine protease</keyword>
<gene>
    <name evidence="10" type="ORF">FLL45_14940</name>
</gene>
<evidence type="ECO:0000256" key="7">
    <source>
        <dbReference type="PROSITE-ProRule" id="PRU01240"/>
    </source>
</evidence>
<evidence type="ECO:0000256" key="6">
    <source>
        <dbReference type="ARBA" id="ARBA00022825"/>
    </source>
</evidence>
<dbReference type="GO" id="GO:0004252">
    <property type="term" value="F:serine-type endopeptidase activity"/>
    <property type="evidence" value="ECO:0007669"/>
    <property type="project" value="UniProtKB-UniRule"/>
</dbReference>
<proteinExistence type="inferred from homology"/>
<dbReference type="Gene3D" id="2.60.40.10">
    <property type="entry name" value="Immunoglobulins"/>
    <property type="match status" value="1"/>
</dbReference>
<dbReference type="InterPro" id="IPR015500">
    <property type="entry name" value="Peptidase_S8_subtilisin-rel"/>
</dbReference>
<dbReference type="PROSITE" id="PS00137">
    <property type="entry name" value="SUBTILASE_HIS"/>
    <property type="match status" value="1"/>
</dbReference>
<evidence type="ECO:0000256" key="2">
    <source>
        <dbReference type="ARBA" id="ARBA00011073"/>
    </source>
</evidence>
<keyword evidence="11" id="KW-1185">Reference proteome</keyword>
<dbReference type="InterPro" id="IPR036852">
    <property type="entry name" value="Peptidase_S8/S53_dom_sf"/>
</dbReference>
<dbReference type="PROSITE" id="PS50093">
    <property type="entry name" value="PKD"/>
    <property type="match status" value="1"/>
</dbReference>
<keyword evidence="5 7" id="KW-0378">Hydrolase</keyword>
<dbReference type="Gene3D" id="2.60.120.380">
    <property type="match status" value="1"/>
</dbReference>
<dbReference type="InterPro" id="IPR000209">
    <property type="entry name" value="Peptidase_S8/S53_dom"/>
</dbReference>
<evidence type="ECO:0000313" key="11">
    <source>
        <dbReference type="Proteomes" id="UP000317839"/>
    </source>
</evidence>
<dbReference type="SUPFAM" id="SSF52743">
    <property type="entry name" value="Subtilisin-like"/>
    <property type="match status" value="1"/>
</dbReference>